<dbReference type="GO" id="GO:0005576">
    <property type="term" value="C:extracellular region"/>
    <property type="evidence" value="ECO:0007669"/>
    <property type="project" value="UniProtKB-SubCell"/>
</dbReference>
<keyword evidence="2" id="KW-0732">Signal</keyword>
<feature type="domain" description="NodB homology" evidence="3">
    <location>
        <begin position="70"/>
        <end position="327"/>
    </location>
</feature>
<dbReference type="Pfam" id="PF01522">
    <property type="entry name" value="Polysacc_deac_1"/>
    <property type="match status" value="2"/>
</dbReference>
<dbReference type="InterPro" id="IPR011330">
    <property type="entry name" value="Glyco_hydro/deAcase_b/a-brl"/>
</dbReference>
<reference evidence="4 5" key="1">
    <citation type="submission" date="2021-05" db="EMBL/GenBank/DDBJ databases">
        <authorList>
            <person name="Zhang Z.D."/>
            <person name="Osman G."/>
        </authorList>
    </citation>
    <scope>NUCLEOTIDE SEQUENCE [LARGE SCALE GENOMIC DNA]</scope>
    <source>
        <strain evidence="4 5">KCTC 32217</strain>
    </source>
</reference>
<dbReference type="InterPro" id="IPR051398">
    <property type="entry name" value="Polysacch_Deacetylase"/>
</dbReference>
<dbReference type="PROSITE" id="PS51677">
    <property type="entry name" value="NODB"/>
    <property type="match status" value="1"/>
</dbReference>
<dbReference type="EMBL" id="JAHCMY010000003">
    <property type="protein sequence ID" value="MBS9523961.1"/>
    <property type="molecule type" value="Genomic_DNA"/>
</dbReference>
<dbReference type="CDD" id="cd10918">
    <property type="entry name" value="CE4_NodB_like_5s_6s"/>
    <property type="match status" value="1"/>
</dbReference>
<gene>
    <name evidence="4" type="ORF">KI659_08030</name>
</gene>
<dbReference type="RefSeq" id="WP_213944828.1">
    <property type="nucleotide sequence ID" value="NZ_JAHCMY010000003.1"/>
</dbReference>
<dbReference type="AlphaFoldDB" id="A0AAP2CIM7"/>
<dbReference type="GO" id="GO:0005975">
    <property type="term" value="P:carbohydrate metabolic process"/>
    <property type="evidence" value="ECO:0007669"/>
    <property type="project" value="InterPro"/>
</dbReference>
<proteinExistence type="predicted"/>
<evidence type="ECO:0000313" key="5">
    <source>
        <dbReference type="Proteomes" id="UP001319104"/>
    </source>
</evidence>
<dbReference type="PANTHER" id="PTHR34216:SF3">
    <property type="entry name" value="POLY-BETA-1,6-N-ACETYL-D-GLUCOSAMINE N-DEACETYLASE"/>
    <property type="match status" value="1"/>
</dbReference>
<keyword evidence="5" id="KW-1185">Reference proteome</keyword>
<dbReference type="Gene3D" id="3.20.20.370">
    <property type="entry name" value="Glycoside hydrolase/deacetylase"/>
    <property type="match status" value="1"/>
</dbReference>
<comment type="subcellular location">
    <subcellularLocation>
        <location evidence="1">Secreted</location>
    </subcellularLocation>
</comment>
<organism evidence="4 5">
    <name type="scientific">Litoribacter ruber</name>
    <dbReference type="NCBI Taxonomy" id="702568"/>
    <lineage>
        <taxon>Bacteria</taxon>
        <taxon>Pseudomonadati</taxon>
        <taxon>Bacteroidota</taxon>
        <taxon>Cytophagia</taxon>
        <taxon>Cytophagales</taxon>
        <taxon>Cyclobacteriaceae</taxon>
        <taxon>Litoribacter</taxon>
    </lineage>
</organism>
<evidence type="ECO:0000256" key="1">
    <source>
        <dbReference type="ARBA" id="ARBA00004613"/>
    </source>
</evidence>
<dbReference type="SUPFAM" id="SSF88713">
    <property type="entry name" value="Glycoside hydrolase/deacetylase"/>
    <property type="match status" value="1"/>
</dbReference>
<dbReference type="InterPro" id="IPR002509">
    <property type="entry name" value="NODB_dom"/>
</dbReference>
<dbReference type="GO" id="GO:0016810">
    <property type="term" value="F:hydrolase activity, acting on carbon-nitrogen (but not peptide) bonds"/>
    <property type="evidence" value="ECO:0007669"/>
    <property type="project" value="InterPro"/>
</dbReference>
<protein>
    <submittedName>
        <fullName evidence="4">Polysaccharide deacetylase family protein</fullName>
    </submittedName>
</protein>
<dbReference type="Proteomes" id="UP001319104">
    <property type="component" value="Unassembled WGS sequence"/>
</dbReference>
<evidence type="ECO:0000259" key="3">
    <source>
        <dbReference type="PROSITE" id="PS51677"/>
    </source>
</evidence>
<comment type="caution">
    <text evidence="4">The sequence shown here is derived from an EMBL/GenBank/DDBJ whole genome shotgun (WGS) entry which is preliminary data.</text>
</comment>
<accession>A0AAP2CIM7</accession>
<evidence type="ECO:0000313" key="4">
    <source>
        <dbReference type="EMBL" id="MBS9523961.1"/>
    </source>
</evidence>
<dbReference type="PANTHER" id="PTHR34216">
    <property type="match status" value="1"/>
</dbReference>
<sequence>MRKFINNLLKPSTAIVLMYHKIGSPKTDPWLLAVSEENFDQQMAWLSNNLRVVALGQLIGELKAGKIIQNSVAVTFDDGYEDNYILAKPILEKYGIPATFFITDRNLEDGKSFWWDDLEEIALHSGQLPASIHANGSEIDLGDEMTIAANHWDGNARFYAMEPINKRSELYYMLWQEFGPLKWREQDIRLAEVKAWANRNSYDVDKCMSKEQLKDLSSNELFTIGAHTHSHPALEAHSIETQFFEIKQNLDYLYKLTGSIPEFIAYPSGSYNENTLEVVDRLGLEAGLTTVPVPISKKTKPFEMGRFQVMDWGREDFSYKCTQWLGQ</sequence>
<evidence type="ECO:0000256" key="2">
    <source>
        <dbReference type="ARBA" id="ARBA00022729"/>
    </source>
</evidence>
<name>A0AAP2CIM7_9BACT</name>